<organism evidence="1 2">
    <name type="scientific">Spirosoma agri</name>
    <dbReference type="NCBI Taxonomy" id="1987381"/>
    <lineage>
        <taxon>Bacteria</taxon>
        <taxon>Pseudomonadati</taxon>
        <taxon>Bacteroidota</taxon>
        <taxon>Cytophagia</taxon>
        <taxon>Cytophagales</taxon>
        <taxon>Cytophagaceae</taxon>
        <taxon>Spirosoma</taxon>
    </lineage>
</organism>
<comment type="caution">
    <text evidence="1">The sequence shown here is derived from an EMBL/GenBank/DDBJ whole genome shotgun (WGS) entry which is preliminary data.</text>
</comment>
<dbReference type="Proteomes" id="UP000477386">
    <property type="component" value="Unassembled WGS sequence"/>
</dbReference>
<reference evidence="1 2" key="1">
    <citation type="submission" date="2020-02" db="EMBL/GenBank/DDBJ databases">
        <title>Draft genome sequence of two Spirosoma agri KCTC 52727 and Spirosoma terrae KCTC 52035.</title>
        <authorList>
            <person name="Rojas J."/>
            <person name="Ambika Manirajan B."/>
            <person name="Ratering S."/>
            <person name="Suarez C."/>
            <person name="Schnell S."/>
        </authorList>
    </citation>
    <scope>NUCLEOTIDE SEQUENCE [LARGE SCALE GENOMIC DNA]</scope>
    <source>
        <strain evidence="1 2">KCTC 52727</strain>
    </source>
</reference>
<evidence type="ECO:0000313" key="2">
    <source>
        <dbReference type="Proteomes" id="UP000477386"/>
    </source>
</evidence>
<keyword evidence="2" id="KW-1185">Reference proteome</keyword>
<proteinExistence type="predicted"/>
<dbReference type="EMBL" id="JAAGNZ010000001">
    <property type="protein sequence ID" value="NEU67418.1"/>
    <property type="molecule type" value="Genomic_DNA"/>
</dbReference>
<dbReference type="AlphaFoldDB" id="A0A6M0IGU3"/>
<sequence length="79" mass="9278">MDQPRADTTKHEKYLAKTESDSLTTVVIRIEQADQYDRNQMGEVAAKFRGDSHQMKTLVRHMKQTYSLNFSDMDRILTR</sequence>
<name>A0A6M0IGU3_9BACT</name>
<gene>
    <name evidence="1" type="ORF">GK091_11030</name>
</gene>
<dbReference type="RefSeq" id="WP_164037366.1">
    <property type="nucleotide sequence ID" value="NZ_JAAGNZ010000001.1"/>
</dbReference>
<protein>
    <submittedName>
        <fullName evidence="1">Uncharacterized protein</fullName>
    </submittedName>
</protein>
<evidence type="ECO:0000313" key="1">
    <source>
        <dbReference type="EMBL" id="NEU67418.1"/>
    </source>
</evidence>
<accession>A0A6M0IGU3</accession>